<comment type="caution">
    <text evidence="4">The sequence shown here is derived from an EMBL/GenBank/DDBJ whole genome shotgun (WGS) entry which is preliminary data.</text>
</comment>
<dbReference type="Pfam" id="PF00929">
    <property type="entry name" value="RNase_T"/>
    <property type="match status" value="1"/>
</dbReference>
<accession>A0A9Q3UA86</accession>
<dbReference type="GO" id="GO:0006259">
    <property type="term" value="P:DNA metabolic process"/>
    <property type="evidence" value="ECO:0007669"/>
    <property type="project" value="UniProtKB-ARBA"/>
</dbReference>
<evidence type="ECO:0000259" key="3">
    <source>
        <dbReference type="SMART" id="SM00479"/>
    </source>
</evidence>
<keyword evidence="2" id="KW-0378">Hydrolase</keyword>
<dbReference type="InterPro" id="IPR012337">
    <property type="entry name" value="RNaseH-like_sf"/>
</dbReference>
<dbReference type="InterPro" id="IPR013520">
    <property type="entry name" value="Ribonucl_H"/>
</dbReference>
<dbReference type="RefSeq" id="WP_228085708.1">
    <property type="nucleotide sequence ID" value="NZ_JACVHL010000002.1"/>
</dbReference>
<keyword evidence="1" id="KW-0540">Nuclease</keyword>
<dbReference type="GO" id="GO:0004527">
    <property type="term" value="F:exonuclease activity"/>
    <property type="evidence" value="ECO:0007669"/>
    <property type="project" value="UniProtKB-KW"/>
</dbReference>
<dbReference type="Proteomes" id="UP000726777">
    <property type="component" value="Unassembled WGS sequence"/>
</dbReference>
<evidence type="ECO:0000256" key="2">
    <source>
        <dbReference type="ARBA" id="ARBA00022839"/>
    </source>
</evidence>
<dbReference type="SUPFAM" id="SSF53098">
    <property type="entry name" value="Ribonuclease H-like"/>
    <property type="match status" value="1"/>
</dbReference>
<protein>
    <recommendedName>
        <fullName evidence="3">Exonuclease domain-containing protein</fullName>
    </recommendedName>
</protein>
<keyword evidence="2" id="KW-0269">Exonuclease</keyword>
<dbReference type="AlphaFoldDB" id="A0A9Q3UA86"/>
<dbReference type="SMART" id="SM00479">
    <property type="entry name" value="EXOIII"/>
    <property type="match status" value="1"/>
</dbReference>
<proteinExistence type="predicted"/>
<name>A0A9Q3UA86_VIBPH</name>
<feature type="domain" description="Exonuclease" evidence="3">
    <location>
        <begin position="17"/>
        <end position="211"/>
    </location>
</feature>
<dbReference type="InterPro" id="IPR036397">
    <property type="entry name" value="RNaseH_sf"/>
</dbReference>
<gene>
    <name evidence="4" type="ORF">IB292_03180</name>
</gene>
<evidence type="ECO:0000313" key="4">
    <source>
        <dbReference type="EMBL" id="MCC3804035.1"/>
    </source>
</evidence>
<evidence type="ECO:0000313" key="5">
    <source>
        <dbReference type="Proteomes" id="UP000726777"/>
    </source>
</evidence>
<organism evidence="4 5">
    <name type="scientific">Vibrio parahaemolyticus</name>
    <dbReference type="NCBI Taxonomy" id="670"/>
    <lineage>
        <taxon>Bacteria</taxon>
        <taxon>Pseudomonadati</taxon>
        <taxon>Pseudomonadota</taxon>
        <taxon>Gammaproteobacteria</taxon>
        <taxon>Vibrionales</taxon>
        <taxon>Vibrionaceae</taxon>
        <taxon>Vibrio</taxon>
    </lineage>
</organism>
<dbReference type="Gene3D" id="3.30.420.10">
    <property type="entry name" value="Ribonuclease H-like superfamily/Ribonuclease H"/>
    <property type="match status" value="1"/>
</dbReference>
<evidence type="ECO:0000256" key="1">
    <source>
        <dbReference type="ARBA" id="ARBA00022722"/>
    </source>
</evidence>
<dbReference type="GO" id="GO:0003676">
    <property type="term" value="F:nucleic acid binding"/>
    <property type="evidence" value="ECO:0007669"/>
    <property type="project" value="InterPro"/>
</dbReference>
<sequence>MKKLEISRLAQTMIKEDVLVLDAEMTSRKQRSIISLSVVSSKTGTVLMDTLIASKFDISEEAFGVHGITNNDLVDAPTFLEVWRELELIRDGRQLTSFMTEADFDAIEFTLAHEAGVQESDLMDVDIYTNPLLQYIGNAHPVAVSLKNEARGYCIQKLFTDMYGTRYGNKVGLHAALSKINSNYQGAAHTAKADALAALKVLSYIAEFESRMLSKST</sequence>
<dbReference type="EMBL" id="JACVHL010000002">
    <property type="protein sequence ID" value="MCC3804035.1"/>
    <property type="molecule type" value="Genomic_DNA"/>
</dbReference>
<reference evidence="4" key="1">
    <citation type="submission" date="2020-09" db="EMBL/GenBank/DDBJ databases">
        <title>Genome sequence of Vibrio parahaemolyticus isolates.</title>
        <authorList>
            <person name="Hammerl J.A."/>
            <person name="Strauch E."/>
        </authorList>
    </citation>
    <scope>NUCLEOTIDE SEQUENCE</scope>
    <source>
        <strain evidence="4">17-VB00146</strain>
    </source>
</reference>